<evidence type="ECO:0000313" key="2">
    <source>
        <dbReference type="Proteomes" id="UP000827976"/>
    </source>
</evidence>
<keyword evidence="2" id="KW-1185">Reference proteome</keyword>
<dbReference type="EMBL" id="CM037011">
    <property type="protein sequence ID" value="KAH7691647.1"/>
    <property type="molecule type" value="Genomic_DNA"/>
</dbReference>
<reference evidence="2" key="1">
    <citation type="journal article" date="2022" name="Nat. Commun.">
        <title>Chromosome evolution and the genetic basis of agronomically important traits in greater yam.</title>
        <authorList>
            <person name="Bredeson J.V."/>
            <person name="Lyons J.B."/>
            <person name="Oniyinde I.O."/>
            <person name="Okereke N.R."/>
            <person name="Kolade O."/>
            <person name="Nnabue I."/>
            <person name="Nwadili C.O."/>
            <person name="Hribova E."/>
            <person name="Parker M."/>
            <person name="Nwogha J."/>
            <person name="Shu S."/>
            <person name="Carlson J."/>
            <person name="Kariba R."/>
            <person name="Muthemba S."/>
            <person name="Knop K."/>
            <person name="Barton G.J."/>
            <person name="Sherwood A.V."/>
            <person name="Lopez-Montes A."/>
            <person name="Asiedu R."/>
            <person name="Jamnadass R."/>
            <person name="Muchugi A."/>
            <person name="Goodstein D."/>
            <person name="Egesi C.N."/>
            <person name="Featherston J."/>
            <person name="Asfaw A."/>
            <person name="Simpson G.G."/>
            <person name="Dolezel J."/>
            <person name="Hendre P.S."/>
            <person name="Van Deynze A."/>
            <person name="Kumar P.L."/>
            <person name="Obidiegwu J.E."/>
            <person name="Bhattacharjee R."/>
            <person name="Rokhsar D.S."/>
        </authorList>
    </citation>
    <scope>NUCLEOTIDE SEQUENCE [LARGE SCALE GENOMIC DNA]</scope>
    <source>
        <strain evidence="2">cv. TDa95/00328</strain>
    </source>
</reference>
<dbReference type="Proteomes" id="UP000827976">
    <property type="component" value="Chromosome 1"/>
</dbReference>
<gene>
    <name evidence="1" type="ORF">IHE45_01G012200</name>
</gene>
<accession>A0ACB7WSX4</accession>
<comment type="caution">
    <text evidence="1">The sequence shown here is derived from an EMBL/GenBank/DDBJ whole genome shotgun (WGS) entry which is preliminary data.</text>
</comment>
<sequence length="812" mass="90962">MDFSVCLLNYSFFLSDSWLLNLSVWIPVLSLDFFHSFLHLLVLILSLCQPPTGSDDKAVGDKMSGFQCMKGKDLKKPSYGCMGRLMDRFDSNGSITTNKLLTESSNSQFDGSLVHQSCSDVLDNGRLQVEDKVHNDQRNSSSEKELGGMPTRLAMEMPRYMPTKKPENVVARLMGLDMNSLPAQPPVVTATMKSQYGCSADTSTSVHQGNKQLDKDRYFDAASRDNGLCIYEKELKDEQPWTFWNEISDETINTKRMALAHHILATNGNLVQPKELQDAAEALSSDKDFYLKFVGEPHQSHQLQSDPRPKNRIVVLKPSKSVDMKSEKYIADPQKCQISASSTYSSSDSISKKARIVVLKPKKRKSHCIDSSVTSNIFLPKLDKALISLLSSNSYSQDNSLISNLENEDGSFNDSDITTPTSHHSSEYTNRSDDHNWSRNLPELSVDRLAKKQISDRWALLISNPIYAKEDQGQQRSTTLGELLSFPKVEKDDEGARGLIVSSSRPFGEEQDPSFSAACFGNIRTLSRSKSLSLSLVNEQCTGLNTEASEVPFCKSMVTKSSNSSLRGKVLHLFSHWNKRQGRVKTIADKNEDHACSPPSVEEDQPSPDSVLAAPFEDASHSSESNHDRNSRLLSRSIPIRSVSRHFTWDDTDMESGALQSSRERTKSLLKSNEEEQKWFSFIHNMLDSNNFTQLNSPKEVNLRLMFDCVNEALSEISKNSTMVAYPGIRACNGLLKQSSSSSNHLSTQVWELLRYWMSYTGNNALEVVDKNVKREVGGSEWDEKSWKEMGVVIEEVCDEVLGEFIGEVLAC</sequence>
<organism evidence="1 2">
    <name type="scientific">Dioscorea alata</name>
    <name type="common">Purple yam</name>
    <dbReference type="NCBI Taxonomy" id="55571"/>
    <lineage>
        <taxon>Eukaryota</taxon>
        <taxon>Viridiplantae</taxon>
        <taxon>Streptophyta</taxon>
        <taxon>Embryophyta</taxon>
        <taxon>Tracheophyta</taxon>
        <taxon>Spermatophyta</taxon>
        <taxon>Magnoliopsida</taxon>
        <taxon>Liliopsida</taxon>
        <taxon>Dioscoreales</taxon>
        <taxon>Dioscoreaceae</taxon>
        <taxon>Dioscorea</taxon>
    </lineage>
</organism>
<protein>
    <submittedName>
        <fullName evidence="1">Uncharacterized protein</fullName>
    </submittedName>
</protein>
<proteinExistence type="predicted"/>
<evidence type="ECO:0000313" key="1">
    <source>
        <dbReference type="EMBL" id="KAH7691647.1"/>
    </source>
</evidence>
<name>A0ACB7WSX4_DIOAL</name>